<name>A0ABN9QVQ9_9DINO</name>
<gene>
    <name evidence="2" type="ORF">PCOR1329_LOCUS14631</name>
</gene>
<accession>A0ABN9QVQ9</accession>
<comment type="caution">
    <text evidence="2">The sequence shown here is derived from an EMBL/GenBank/DDBJ whole genome shotgun (WGS) entry which is preliminary data.</text>
</comment>
<dbReference type="EMBL" id="CAUYUJ010004384">
    <property type="protein sequence ID" value="CAK0809354.1"/>
    <property type="molecule type" value="Genomic_DNA"/>
</dbReference>
<evidence type="ECO:0000313" key="3">
    <source>
        <dbReference type="Proteomes" id="UP001189429"/>
    </source>
</evidence>
<evidence type="ECO:0000313" key="2">
    <source>
        <dbReference type="EMBL" id="CAK0809354.1"/>
    </source>
</evidence>
<organism evidence="2 3">
    <name type="scientific">Prorocentrum cordatum</name>
    <dbReference type="NCBI Taxonomy" id="2364126"/>
    <lineage>
        <taxon>Eukaryota</taxon>
        <taxon>Sar</taxon>
        <taxon>Alveolata</taxon>
        <taxon>Dinophyceae</taxon>
        <taxon>Prorocentrales</taxon>
        <taxon>Prorocentraceae</taxon>
        <taxon>Prorocentrum</taxon>
    </lineage>
</organism>
<keyword evidence="3" id="KW-1185">Reference proteome</keyword>
<reference evidence="2" key="1">
    <citation type="submission" date="2023-10" db="EMBL/GenBank/DDBJ databases">
        <authorList>
            <person name="Chen Y."/>
            <person name="Shah S."/>
            <person name="Dougan E. K."/>
            <person name="Thang M."/>
            <person name="Chan C."/>
        </authorList>
    </citation>
    <scope>NUCLEOTIDE SEQUENCE [LARGE SCALE GENOMIC DNA]</scope>
</reference>
<proteinExistence type="predicted"/>
<feature type="region of interest" description="Disordered" evidence="1">
    <location>
        <begin position="90"/>
        <end position="114"/>
    </location>
</feature>
<sequence>MLDLPITSAISWGEAEQRLPLMDESGQQRATGHVWLSAEWRPLSMDLNRAALDKACFVFAGLYGASGVPVLGQGAEHWVGAVCSRSLPLSPHPAAQETQHLPDTGADQEEMDSQVRTTKKKLACLESHDMRREEIAWVLGVDPDVLERMHDRDLGLASSGTQDFSYGHAFQFLVSNYKEAVVTFTLLAREAGAQEPVALGAHPFPVAELLGAERRVLRKKLRTAAG</sequence>
<dbReference type="Proteomes" id="UP001189429">
    <property type="component" value="Unassembled WGS sequence"/>
</dbReference>
<evidence type="ECO:0000256" key="1">
    <source>
        <dbReference type="SAM" id="MobiDB-lite"/>
    </source>
</evidence>
<protein>
    <submittedName>
        <fullName evidence="2">Uncharacterized protein</fullName>
    </submittedName>
</protein>
<feature type="non-terminal residue" evidence="2">
    <location>
        <position position="226"/>
    </location>
</feature>